<gene>
    <name evidence="2" type="ORF">SAMN05660236_4216</name>
</gene>
<feature type="signal peptide" evidence="1">
    <location>
        <begin position="1"/>
        <end position="20"/>
    </location>
</feature>
<proteinExistence type="predicted"/>
<dbReference type="RefSeq" id="WP_143785861.1">
    <property type="nucleotide sequence ID" value="NZ_FUZU01000003.1"/>
</dbReference>
<organism evidence="2 3">
    <name type="scientific">Ohtaekwangia koreensis</name>
    <dbReference type="NCBI Taxonomy" id="688867"/>
    <lineage>
        <taxon>Bacteria</taxon>
        <taxon>Pseudomonadati</taxon>
        <taxon>Bacteroidota</taxon>
        <taxon>Cytophagia</taxon>
        <taxon>Cytophagales</taxon>
        <taxon>Fulvivirgaceae</taxon>
        <taxon>Ohtaekwangia</taxon>
    </lineage>
</organism>
<name>A0A1T5M2Y9_9BACT</name>
<evidence type="ECO:0000313" key="3">
    <source>
        <dbReference type="Proteomes" id="UP000190961"/>
    </source>
</evidence>
<keyword evidence="3" id="KW-1185">Reference proteome</keyword>
<sequence length="310" mass="35012">MPRFLPACLLFMMAYSTTFAQGCSDAGFCTMGAMKPDQPFNKKIELKLRSMEISFYRGTTTLTPIVYVATADLNFSLNSKTSFQVKLPYQAVSGSLAKTSGLGDISLCITRTLYTTEKFDINLSVGGKLPTNKSDKDENGYPLPMYYQTSLGTYDFITGISLISKNWLFATGIQHPFNKNNNQFLWSAWQGSGEDMHYIEEYARAKELKRGTDIMFRAERNFRFSRINFSLGVLPIIRINKDEIADANGKRFKQDEAKGMALSGIFTTGYNFNVQSGIKLLIGHKIFNRDINPDGLTRELVSTVSYYHRF</sequence>
<evidence type="ECO:0008006" key="4">
    <source>
        <dbReference type="Google" id="ProtNLM"/>
    </source>
</evidence>
<dbReference type="OrthoDB" id="1119914at2"/>
<dbReference type="Proteomes" id="UP000190961">
    <property type="component" value="Unassembled WGS sequence"/>
</dbReference>
<dbReference type="STRING" id="688867.SAMN05660236_4216"/>
<protein>
    <recommendedName>
        <fullName evidence="4">MetA-pathway of phenol degradation</fullName>
    </recommendedName>
</protein>
<keyword evidence="1" id="KW-0732">Signal</keyword>
<accession>A0A1T5M2Y9</accession>
<feature type="chain" id="PRO_5012843632" description="MetA-pathway of phenol degradation" evidence="1">
    <location>
        <begin position="21"/>
        <end position="310"/>
    </location>
</feature>
<dbReference type="AlphaFoldDB" id="A0A1T5M2Y9"/>
<evidence type="ECO:0000256" key="1">
    <source>
        <dbReference type="SAM" id="SignalP"/>
    </source>
</evidence>
<dbReference type="EMBL" id="FUZU01000003">
    <property type="protein sequence ID" value="SKC82556.1"/>
    <property type="molecule type" value="Genomic_DNA"/>
</dbReference>
<evidence type="ECO:0000313" key="2">
    <source>
        <dbReference type="EMBL" id="SKC82556.1"/>
    </source>
</evidence>
<dbReference type="PROSITE" id="PS51257">
    <property type="entry name" value="PROKAR_LIPOPROTEIN"/>
    <property type="match status" value="1"/>
</dbReference>
<reference evidence="2 3" key="1">
    <citation type="submission" date="2017-02" db="EMBL/GenBank/DDBJ databases">
        <authorList>
            <person name="Peterson S.W."/>
        </authorList>
    </citation>
    <scope>NUCLEOTIDE SEQUENCE [LARGE SCALE GENOMIC DNA]</scope>
    <source>
        <strain evidence="2 3">DSM 25262</strain>
    </source>
</reference>